<keyword evidence="4 7" id="KW-0863">Zinc-finger</keyword>
<evidence type="ECO:0000256" key="4">
    <source>
        <dbReference type="ARBA" id="ARBA00022771"/>
    </source>
</evidence>
<dbReference type="RefSeq" id="XP_022500543.1">
    <property type="nucleotide sequence ID" value="XM_022643444.1"/>
</dbReference>
<dbReference type="InterPro" id="IPR013087">
    <property type="entry name" value="Znf_C2H2_type"/>
</dbReference>
<evidence type="ECO:0000256" key="7">
    <source>
        <dbReference type="PROSITE-ProRule" id="PRU00042"/>
    </source>
</evidence>
<dbReference type="GeneID" id="34588567"/>
<keyword evidence="2" id="KW-0479">Metal-binding</keyword>
<dbReference type="GO" id="GO:0005634">
    <property type="term" value="C:nucleus"/>
    <property type="evidence" value="ECO:0007669"/>
    <property type="project" value="UniProtKB-SubCell"/>
</dbReference>
<dbReference type="GO" id="GO:0010468">
    <property type="term" value="P:regulation of gene expression"/>
    <property type="evidence" value="ECO:0007669"/>
    <property type="project" value="TreeGrafter"/>
</dbReference>
<dbReference type="PANTHER" id="PTHR16515">
    <property type="entry name" value="PR DOMAIN ZINC FINGER PROTEIN"/>
    <property type="match status" value="1"/>
</dbReference>
<evidence type="ECO:0000256" key="5">
    <source>
        <dbReference type="ARBA" id="ARBA00022833"/>
    </source>
</evidence>
<evidence type="ECO:0000256" key="3">
    <source>
        <dbReference type="ARBA" id="ARBA00022737"/>
    </source>
</evidence>
<evidence type="ECO:0000259" key="9">
    <source>
        <dbReference type="PROSITE" id="PS50157"/>
    </source>
</evidence>
<feature type="compositionally biased region" description="Polar residues" evidence="8">
    <location>
        <begin position="114"/>
        <end position="134"/>
    </location>
</feature>
<keyword evidence="5" id="KW-0862">Zinc</keyword>
<dbReference type="Proteomes" id="UP000185904">
    <property type="component" value="Unassembled WGS sequence"/>
</dbReference>
<keyword evidence="3" id="KW-0677">Repeat</keyword>
<evidence type="ECO:0000256" key="1">
    <source>
        <dbReference type="ARBA" id="ARBA00004123"/>
    </source>
</evidence>
<evidence type="ECO:0000313" key="10">
    <source>
        <dbReference type="EMBL" id="OAL35531.1"/>
    </source>
</evidence>
<keyword evidence="6" id="KW-0539">Nucleus</keyword>
<dbReference type="OrthoDB" id="6077919at2759"/>
<dbReference type="GO" id="GO:0008270">
    <property type="term" value="F:zinc ion binding"/>
    <property type="evidence" value="ECO:0007669"/>
    <property type="project" value="UniProtKB-KW"/>
</dbReference>
<proteinExistence type="predicted"/>
<evidence type="ECO:0000256" key="8">
    <source>
        <dbReference type="SAM" id="MobiDB-lite"/>
    </source>
</evidence>
<dbReference type="PROSITE" id="PS00028">
    <property type="entry name" value="ZINC_FINGER_C2H2_1"/>
    <property type="match status" value="1"/>
</dbReference>
<name>A0A178D2Y5_9EURO</name>
<keyword evidence="11" id="KW-1185">Reference proteome</keyword>
<dbReference type="InterPro" id="IPR036236">
    <property type="entry name" value="Znf_C2H2_sf"/>
</dbReference>
<comment type="caution">
    <text evidence="10">The sequence shown here is derived from an EMBL/GenBank/DDBJ whole genome shotgun (WGS) entry which is preliminary data.</text>
</comment>
<feature type="region of interest" description="Disordered" evidence="8">
    <location>
        <begin position="51"/>
        <end position="166"/>
    </location>
</feature>
<protein>
    <recommendedName>
        <fullName evidence="9">C2H2-type domain-containing protein</fullName>
    </recommendedName>
</protein>
<feature type="domain" description="C2H2-type" evidence="9">
    <location>
        <begin position="253"/>
        <end position="280"/>
    </location>
</feature>
<reference evidence="10 11" key="1">
    <citation type="submission" date="2016-03" db="EMBL/GenBank/DDBJ databases">
        <title>The draft genome sequence of Fonsecaea nubica causative agent of cutaneous subcutaneous infection in human host.</title>
        <authorList>
            <person name="Costa F."/>
            <person name="Sybren D.H."/>
            <person name="Raittz R.T."/>
            <person name="Weiss V.A."/>
            <person name="Leao A.C."/>
            <person name="Gomes R."/>
            <person name="De Souza E.M."/>
            <person name="Pedrosa F.O."/>
            <person name="Steffens M.B."/>
            <person name="Bombassaro A."/>
            <person name="Tadra-Sfeir M.Z."/>
            <person name="Moreno L.F."/>
            <person name="Najafzadeh M.J."/>
            <person name="Felipe M.S."/>
            <person name="Teixeira M."/>
            <person name="Sun J."/>
            <person name="Xi L."/>
            <person name="Castro M.A."/>
            <person name="Vicente V.A."/>
        </authorList>
    </citation>
    <scope>NUCLEOTIDE SEQUENCE [LARGE SCALE GENOMIC DNA]</scope>
    <source>
        <strain evidence="10 11">CBS 269.64</strain>
    </source>
</reference>
<dbReference type="InterPro" id="IPR050331">
    <property type="entry name" value="Zinc_finger"/>
</dbReference>
<dbReference type="SUPFAM" id="SSF57667">
    <property type="entry name" value="beta-beta-alpha zinc fingers"/>
    <property type="match status" value="1"/>
</dbReference>
<gene>
    <name evidence="10" type="ORF">AYO20_05150</name>
</gene>
<evidence type="ECO:0000313" key="11">
    <source>
        <dbReference type="Proteomes" id="UP000185904"/>
    </source>
</evidence>
<dbReference type="PANTHER" id="PTHR16515:SF66">
    <property type="entry name" value="C2H2-TYPE DOMAIN-CONTAINING PROTEIN"/>
    <property type="match status" value="1"/>
</dbReference>
<evidence type="ECO:0000256" key="2">
    <source>
        <dbReference type="ARBA" id="ARBA00022723"/>
    </source>
</evidence>
<dbReference type="Gene3D" id="3.30.160.60">
    <property type="entry name" value="Classic Zinc Finger"/>
    <property type="match status" value="1"/>
</dbReference>
<feature type="compositionally biased region" description="Pro residues" evidence="8">
    <location>
        <begin position="93"/>
        <end position="105"/>
    </location>
</feature>
<dbReference type="SMART" id="SM00355">
    <property type="entry name" value="ZnF_C2H2"/>
    <property type="match status" value="1"/>
</dbReference>
<comment type="subcellular location">
    <subcellularLocation>
        <location evidence="1">Nucleus</location>
    </subcellularLocation>
</comment>
<accession>A0A178D2Y5</accession>
<dbReference type="PROSITE" id="PS50157">
    <property type="entry name" value="ZINC_FINGER_C2H2_2"/>
    <property type="match status" value="1"/>
</dbReference>
<dbReference type="AlphaFoldDB" id="A0A178D2Y5"/>
<feature type="compositionally biased region" description="Polar residues" evidence="8">
    <location>
        <begin position="150"/>
        <end position="160"/>
    </location>
</feature>
<sequence>MALALLPPYHSNYPLQHPLPSPTVLLASAAMEQANKFRPSLPSISSLIEAVTEQSEKGNASSPTFGAPRRISGGSHGQGISPERPQLSGSPRSLPPPTPELPPPSRFDLPRPSPINTSPISGPNRSSYHQSTNPELYAQRPSACPPVTEGATTYPSSTDSRAWPPSHLPRLAADAVQSDQPPKALAVPSIEARPAEVPAYNGLSQQRPLPIDFPGPIPHIGVAAVDYTVAPAWQLPQYYPPVHNSYPHSHERYICPTCHKPFSRPSSLKIHTYSHTGEKPYRCKDVMGVKQLQREVPFPERATEHHFTGNFALSSTFQPRRESSTLATDQRTRLSFSCTRGLFLWEAIKF</sequence>
<dbReference type="EMBL" id="LVCJ01000029">
    <property type="protein sequence ID" value="OAL35531.1"/>
    <property type="molecule type" value="Genomic_DNA"/>
</dbReference>
<evidence type="ECO:0000256" key="6">
    <source>
        <dbReference type="ARBA" id="ARBA00023242"/>
    </source>
</evidence>
<organism evidence="10 11">
    <name type="scientific">Fonsecaea nubica</name>
    <dbReference type="NCBI Taxonomy" id="856822"/>
    <lineage>
        <taxon>Eukaryota</taxon>
        <taxon>Fungi</taxon>
        <taxon>Dikarya</taxon>
        <taxon>Ascomycota</taxon>
        <taxon>Pezizomycotina</taxon>
        <taxon>Eurotiomycetes</taxon>
        <taxon>Chaetothyriomycetidae</taxon>
        <taxon>Chaetothyriales</taxon>
        <taxon>Herpotrichiellaceae</taxon>
        <taxon>Fonsecaea</taxon>
    </lineage>
</organism>